<keyword evidence="8" id="KW-1185">Reference proteome</keyword>
<evidence type="ECO:0000256" key="2">
    <source>
        <dbReference type="ARBA" id="ARBA00022670"/>
    </source>
</evidence>
<evidence type="ECO:0000313" key="8">
    <source>
        <dbReference type="Proteomes" id="UP000237755"/>
    </source>
</evidence>
<keyword evidence="2" id="KW-0645">Protease</keyword>
<protein>
    <recommendedName>
        <fullName evidence="6">PDZ domain-containing protein</fullName>
    </recommendedName>
</protein>
<dbReference type="Gene3D" id="2.40.10.10">
    <property type="entry name" value="Trypsin-like serine proteases"/>
    <property type="match status" value="2"/>
</dbReference>
<evidence type="ECO:0000313" key="7">
    <source>
        <dbReference type="EMBL" id="PPL17351.1"/>
    </source>
</evidence>
<dbReference type="Proteomes" id="UP000237755">
    <property type="component" value="Unassembled WGS sequence"/>
</dbReference>
<evidence type="ECO:0000256" key="4">
    <source>
        <dbReference type="SAM" id="MobiDB-lite"/>
    </source>
</evidence>
<dbReference type="InterPro" id="IPR009003">
    <property type="entry name" value="Peptidase_S1_PA"/>
</dbReference>
<dbReference type="InterPro" id="IPR001940">
    <property type="entry name" value="Peptidase_S1C"/>
</dbReference>
<feature type="compositionally biased region" description="Low complexity" evidence="4">
    <location>
        <begin position="35"/>
        <end position="56"/>
    </location>
</feature>
<dbReference type="EMBL" id="MPZN01000038">
    <property type="protein sequence ID" value="PPL17351.1"/>
    <property type="molecule type" value="Genomic_DNA"/>
</dbReference>
<feature type="compositionally biased region" description="Gly residues" evidence="4">
    <location>
        <begin position="68"/>
        <end position="87"/>
    </location>
</feature>
<dbReference type="Pfam" id="PF13365">
    <property type="entry name" value="Trypsin_2"/>
    <property type="match status" value="1"/>
</dbReference>
<feature type="transmembrane region" description="Helical" evidence="5">
    <location>
        <begin position="106"/>
        <end position="128"/>
    </location>
</feature>
<evidence type="ECO:0000259" key="6">
    <source>
        <dbReference type="PROSITE" id="PS50106"/>
    </source>
</evidence>
<reference evidence="7 8" key="1">
    <citation type="journal article" date="2008" name="Int. J. Syst. Evol. Microbiol.">
        <title>Leifsonia pindariensis sp. nov., isolated from the Pindari glacier of the Indian Himalayas, and emended description of the genus Leifsonia.</title>
        <authorList>
            <person name="Reddy G.S."/>
            <person name="Prabagaran S.R."/>
            <person name="Shivaji S."/>
        </authorList>
    </citation>
    <scope>NUCLEOTIDE SEQUENCE [LARGE SCALE GENOMIC DNA]</scope>
    <source>
        <strain evidence="7 8">PON 10</strain>
    </source>
</reference>
<proteinExistence type="inferred from homology"/>
<dbReference type="PANTHER" id="PTHR22939">
    <property type="entry name" value="SERINE PROTEASE FAMILY S1C HTRA-RELATED"/>
    <property type="match status" value="1"/>
</dbReference>
<dbReference type="SUPFAM" id="SSF50156">
    <property type="entry name" value="PDZ domain-like"/>
    <property type="match status" value="1"/>
</dbReference>
<comment type="similarity">
    <text evidence="1">Belongs to the peptidase S1C family.</text>
</comment>
<dbReference type="InterPro" id="IPR043504">
    <property type="entry name" value="Peptidase_S1_PA_chymotrypsin"/>
</dbReference>
<gene>
    <name evidence="7" type="ORF">GY24_11620</name>
</gene>
<keyword evidence="5" id="KW-0472">Membrane</keyword>
<feature type="region of interest" description="Disordered" evidence="4">
    <location>
        <begin position="1"/>
        <end position="96"/>
    </location>
</feature>
<dbReference type="InterPro" id="IPR001478">
    <property type="entry name" value="PDZ"/>
</dbReference>
<organism evidence="7 8">
    <name type="scientific">Microterricola pindariensis</name>
    <dbReference type="NCBI Taxonomy" id="478010"/>
    <lineage>
        <taxon>Bacteria</taxon>
        <taxon>Bacillati</taxon>
        <taxon>Actinomycetota</taxon>
        <taxon>Actinomycetes</taxon>
        <taxon>Micrococcales</taxon>
        <taxon>Microbacteriaceae</taxon>
        <taxon>Microterricola</taxon>
    </lineage>
</organism>
<dbReference type="PANTHER" id="PTHR22939:SF129">
    <property type="entry name" value="SERINE PROTEASE HTRA2, MITOCHONDRIAL"/>
    <property type="match status" value="1"/>
</dbReference>
<evidence type="ECO:0000256" key="5">
    <source>
        <dbReference type="SAM" id="Phobius"/>
    </source>
</evidence>
<dbReference type="InterPro" id="IPR036034">
    <property type="entry name" value="PDZ_sf"/>
</dbReference>
<feature type="domain" description="PDZ" evidence="6">
    <location>
        <begin position="402"/>
        <end position="488"/>
    </location>
</feature>
<dbReference type="SMART" id="SM00228">
    <property type="entry name" value="PDZ"/>
    <property type="match status" value="1"/>
</dbReference>
<name>A0ABX5AU31_9MICO</name>
<comment type="caution">
    <text evidence="7">The sequence shown here is derived from an EMBL/GenBank/DDBJ whole genome shotgun (WGS) entry which is preliminary data.</text>
</comment>
<evidence type="ECO:0000256" key="3">
    <source>
        <dbReference type="ARBA" id="ARBA00022801"/>
    </source>
</evidence>
<dbReference type="PRINTS" id="PR00834">
    <property type="entry name" value="PROTEASES2C"/>
</dbReference>
<dbReference type="Pfam" id="PF13180">
    <property type="entry name" value="PDZ_2"/>
    <property type="match status" value="1"/>
</dbReference>
<dbReference type="SUPFAM" id="SSF50494">
    <property type="entry name" value="Trypsin-like serine proteases"/>
    <property type="match status" value="1"/>
</dbReference>
<evidence type="ECO:0000256" key="1">
    <source>
        <dbReference type="ARBA" id="ARBA00010541"/>
    </source>
</evidence>
<keyword evidence="5" id="KW-0812">Transmembrane</keyword>
<dbReference type="Gene3D" id="2.30.42.10">
    <property type="match status" value="1"/>
</dbReference>
<keyword evidence="5" id="KW-1133">Transmembrane helix</keyword>
<sequence length="502" mass="48715">MPPPPRTPPYGAAAPNATVYAPNTPPQPYAGQHTGQPAQAGYPQQAQHAQYPGQQHTQPTVPLNGAAFGLGGPAGPAGPGGPAGPTGPGQQPAAAAAPKRTGVGMLVAAVVIGALVGGGSAAGVMAIAGAQDQGRVSSSAAAPQNVVVNNTESVNQITAVAAKAMPSVVTISVTGQNGAGTGSGVVLSSDGYVLTNTHVVTLDGETADPTIQVTMSDGTLYNASIVGTDPISDLAVIQLKDASGLTPLKFADSSKLNVGDTAIAIGAPLGLAGTVTNGIVSALNRSITVASSAVPATPQPDSTTPSPNDNFPFNFDFPGQGQSQQAPSAGTGTISLAVIQTDAAINPGNSGGALLNDAGELIGINVAIATAGSSASGSSGAGSIGVGFAIPANLAERVSSELIQNGQATHGLLGATVSAAASVEGSTTVGAYIADVTAGGPAANAGLQKGDVITRFNGVPITDANDLTAQVRTVEGGGKATLSYERNGTSYDADVTLGTLGS</sequence>
<dbReference type="PROSITE" id="PS50106">
    <property type="entry name" value="PDZ"/>
    <property type="match status" value="1"/>
</dbReference>
<keyword evidence="3" id="KW-0378">Hydrolase</keyword>
<accession>A0ABX5AU31</accession>